<name>A0A2S2E4E7_9ALTE</name>
<sequence length="122" mass="13594">MTSLSDYQKAVLAELDIPLWQLRCALSAEETDAQVGSFAKAVVESNPEKGPEAQEPEALVDSEHPMAVDMQQHLNAMTGITVHRWVVSSQLSFDDGVLHAPHPMYLATQPETKRRLWELLVD</sequence>
<dbReference type="KEGG" id="salh:HMF8227_02049"/>
<evidence type="ECO:0000313" key="1">
    <source>
        <dbReference type="EMBL" id="AWL12514.1"/>
    </source>
</evidence>
<keyword evidence="2" id="KW-1185">Reference proteome</keyword>
<evidence type="ECO:0000313" key="2">
    <source>
        <dbReference type="Proteomes" id="UP000245728"/>
    </source>
</evidence>
<dbReference type="AlphaFoldDB" id="A0A2S2E4E7"/>
<proteinExistence type="predicted"/>
<gene>
    <name evidence="1" type="ORF">HMF8227_02049</name>
</gene>
<accession>A0A2S2E4E7</accession>
<dbReference type="Proteomes" id="UP000245728">
    <property type="component" value="Chromosome"/>
</dbReference>
<reference evidence="1 2" key="1">
    <citation type="submission" date="2018-05" db="EMBL/GenBank/DDBJ databases">
        <title>Salinimonas sp. HMF8227 Genome sequencing and assembly.</title>
        <authorList>
            <person name="Kang H."/>
            <person name="Kang J."/>
            <person name="Cha I."/>
            <person name="Kim H."/>
            <person name="Joh K."/>
        </authorList>
    </citation>
    <scope>NUCLEOTIDE SEQUENCE [LARGE SCALE GENOMIC DNA]</scope>
    <source>
        <strain evidence="1 2">HMF8227</strain>
    </source>
</reference>
<dbReference type="EMBL" id="CP029347">
    <property type="protein sequence ID" value="AWL12514.1"/>
    <property type="molecule type" value="Genomic_DNA"/>
</dbReference>
<protein>
    <submittedName>
        <fullName evidence="1">Uncharacterized protein</fullName>
    </submittedName>
</protein>
<organism evidence="1 2">
    <name type="scientific">Saliniradius amylolyticus</name>
    <dbReference type="NCBI Taxonomy" id="2183582"/>
    <lineage>
        <taxon>Bacteria</taxon>
        <taxon>Pseudomonadati</taxon>
        <taxon>Pseudomonadota</taxon>
        <taxon>Gammaproteobacteria</taxon>
        <taxon>Alteromonadales</taxon>
        <taxon>Alteromonadaceae</taxon>
        <taxon>Saliniradius</taxon>
    </lineage>
</organism>
<dbReference type="RefSeq" id="WP_162558573.1">
    <property type="nucleotide sequence ID" value="NZ_CP029347.1"/>
</dbReference>